<gene>
    <name evidence="5" type="primary">LOC103085051</name>
</gene>
<dbReference type="SUPFAM" id="SSF56219">
    <property type="entry name" value="DNase I-like"/>
    <property type="match status" value="1"/>
</dbReference>
<evidence type="ECO:0000256" key="1">
    <source>
        <dbReference type="ARBA" id="ARBA00013044"/>
    </source>
</evidence>
<dbReference type="InterPro" id="IPR046985">
    <property type="entry name" value="IP5"/>
</dbReference>
<name>A0A340X2Y3_LIPVE</name>
<evidence type="ECO:0000313" key="4">
    <source>
        <dbReference type="Proteomes" id="UP000265300"/>
    </source>
</evidence>
<dbReference type="PANTHER" id="PTHR11200">
    <property type="entry name" value="INOSITOL 5-PHOSPHATASE"/>
    <property type="match status" value="1"/>
</dbReference>
<proteinExistence type="predicted"/>
<feature type="non-terminal residue" evidence="5">
    <location>
        <position position="1"/>
    </location>
</feature>
<protein>
    <recommendedName>
        <fullName evidence="1">phosphoinositide 5-phosphatase</fullName>
        <ecNumber evidence="1">3.1.3.36</ecNumber>
    </recommendedName>
</protein>
<dbReference type="InParanoid" id="A0A340X2Y3"/>
<accession>A0A340X2Y3</accession>
<dbReference type="GO" id="GO:0004439">
    <property type="term" value="F:phosphatidylinositol-4,5-bisphosphate 5-phosphatase activity"/>
    <property type="evidence" value="ECO:0007669"/>
    <property type="project" value="UniProtKB-EC"/>
</dbReference>
<dbReference type="Proteomes" id="UP000265300">
    <property type="component" value="Unplaced"/>
</dbReference>
<dbReference type="InterPro" id="IPR036691">
    <property type="entry name" value="Endo/exonu/phosph_ase_sf"/>
</dbReference>
<dbReference type="RefSeq" id="XP_007453510.1">
    <property type="nucleotide sequence ID" value="XM_007453448.1"/>
</dbReference>
<feature type="domain" description="Inositol polyphosphate-related phosphatase" evidence="3">
    <location>
        <begin position="98"/>
        <end position="205"/>
    </location>
</feature>
<feature type="region of interest" description="Disordered" evidence="2">
    <location>
        <begin position="17"/>
        <end position="58"/>
    </location>
</feature>
<evidence type="ECO:0000313" key="5">
    <source>
        <dbReference type="RefSeq" id="XP_007453510.1"/>
    </source>
</evidence>
<dbReference type="STRING" id="118797.A0A340X2Y3"/>
<keyword evidence="4" id="KW-1185">Reference proteome</keyword>
<sequence length="230" mass="26534">LLGFEDNFSSLNLDKKINLQNQPTGVHREPPPPPSSVNRMLPREKEASNKEQPKVTNTMRKLFVPNTQSGQREGLIKHILAKREKEYVNIQTFRFFVGTWNVNGQSPDSGLEPWLNCDPNPPDIYCIGFQELDLSTETFFYFESVKEQEWSLAVERGLHSKAKYKKVQLVRLVGMMLLIFARKDQWRYIRDVAPETVGTGIMGKMVRYFGNELNYDLCPCEVQVLVASLY</sequence>
<dbReference type="EC" id="3.1.3.36" evidence="1"/>
<dbReference type="GO" id="GO:0005737">
    <property type="term" value="C:cytoplasm"/>
    <property type="evidence" value="ECO:0007669"/>
    <property type="project" value="TreeGrafter"/>
</dbReference>
<dbReference type="Pfam" id="PF22669">
    <property type="entry name" value="Exo_endo_phos2"/>
    <property type="match status" value="1"/>
</dbReference>
<organism evidence="4 5">
    <name type="scientific">Lipotes vexillifer</name>
    <name type="common">Yangtze river dolphin</name>
    <dbReference type="NCBI Taxonomy" id="118797"/>
    <lineage>
        <taxon>Eukaryota</taxon>
        <taxon>Metazoa</taxon>
        <taxon>Chordata</taxon>
        <taxon>Craniata</taxon>
        <taxon>Vertebrata</taxon>
        <taxon>Euteleostomi</taxon>
        <taxon>Mammalia</taxon>
        <taxon>Eutheria</taxon>
        <taxon>Laurasiatheria</taxon>
        <taxon>Artiodactyla</taxon>
        <taxon>Whippomorpha</taxon>
        <taxon>Cetacea</taxon>
        <taxon>Odontoceti</taxon>
        <taxon>Lipotidae</taxon>
        <taxon>Lipotes</taxon>
    </lineage>
</organism>
<dbReference type="KEGG" id="lve:103085051"/>
<feature type="compositionally biased region" description="Basic and acidic residues" evidence="2">
    <location>
        <begin position="41"/>
        <end position="53"/>
    </location>
</feature>
<dbReference type="AlphaFoldDB" id="A0A340X2Y3"/>
<evidence type="ECO:0000259" key="3">
    <source>
        <dbReference type="Pfam" id="PF22669"/>
    </source>
</evidence>
<dbReference type="GeneID" id="103085051"/>
<dbReference type="InterPro" id="IPR000300">
    <property type="entry name" value="IPPc"/>
</dbReference>
<dbReference type="GO" id="GO:0016020">
    <property type="term" value="C:membrane"/>
    <property type="evidence" value="ECO:0007669"/>
    <property type="project" value="TreeGrafter"/>
</dbReference>
<dbReference type="GO" id="GO:0046856">
    <property type="term" value="P:phosphatidylinositol dephosphorylation"/>
    <property type="evidence" value="ECO:0007669"/>
    <property type="project" value="InterPro"/>
</dbReference>
<reference evidence="5" key="1">
    <citation type="submission" date="2025-08" db="UniProtKB">
        <authorList>
            <consortium name="RefSeq"/>
        </authorList>
    </citation>
    <scope>IDENTIFICATION</scope>
</reference>
<evidence type="ECO:0000256" key="2">
    <source>
        <dbReference type="SAM" id="MobiDB-lite"/>
    </source>
</evidence>
<dbReference type="Gene3D" id="3.60.10.10">
    <property type="entry name" value="Endonuclease/exonuclease/phosphatase"/>
    <property type="match status" value="1"/>
</dbReference>
<dbReference type="PANTHER" id="PTHR11200:SF176">
    <property type="entry name" value="INOSITOL POLYPHOSPHATE 5-PHOSPHATASE OCRL"/>
    <property type="match status" value="1"/>
</dbReference>